<sequence length="320" mass="35905">MMNYRQYEAEDFVADASFQAWVQYGSDDDFWRGWQAANPDRVAVVEAAKELVEALRFHSTEVDPAEMEAVMQNITRTLDPVKKNSTSALRRLLYAASAVAAAIIISLVFLWPQPATVTITTAFGETRDVLLPDGSLVTLNANSSLEYRKSWHEKQEREVTLTGEAFFKVTSRPNGFHPKFKVHTPLAGVQVLGTAFNMRNRRNEVTVVLEEGKVQINDMEMAPGDLVTVSGKGSARRKVEPARFSAWKEHRLVFDNETLAGITQVLEDTYGYHVTFRKTGAQSLRLTGSYPTDRLNLLFAAIREVHRVKVQQQGAAIIIE</sequence>
<organism evidence="4 5">
    <name type="scientific">Chitinophaga lutea</name>
    <dbReference type="NCBI Taxonomy" id="2488634"/>
    <lineage>
        <taxon>Bacteria</taxon>
        <taxon>Pseudomonadati</taxon>
        <taxon>Bacteroidota</taxon>
        <taxon>Chitinophagia</taxon>
        <taxon>Chitinophagales</taxon>
        <taxon>Chitinophagaceae</taxon>
        <taxon>Chitinophaga</taxon>
    </lineage>
</organism>
<evidence type="ECO:0000256" key="1">
    <source>
        <dbReference type="SAM" id="Phobius"/>
    </source>
</evidence>
<evidence type="ECO:0000259" key="2">
    <source>
        <dbReference type="Pfam" id="PF04773"/>
    </source>
</evidence>
<comment type="caution">
    <text evidence="4">The sequence shown here is derived from an EMBL/GenBank/DDBJ whole genome shotgun (WGS) entry which is preliminary data.</text>
</comment>
<dbReference type="PANTHER" id="PTHR30273">
    <property type="entry name" value="PERIPLASMIC SIGNAL SENSOR AND SIGMA FACTOR ACTIVATOR FECR-RELATED"/>
    <property type="match status" value="1"/>
</dbReference>
<name>A0A3N4PUE1_9BACT</name>
<reference evidence="4 5" key="1">
    <citation type="submission" date="2018-11" db="EMBL/GenBank/DDBJ databases">
        <title>Chitinophaga lutea sp.nov., isolate from arsenic contaminated soil.</title>
        <authorList>
            <person name="Zong Y."/>
        </authorList>
    </citation>
    <scope>NUCLEOTIDE SEQUENCE [LARGE SCALE GENOMIC DNA]</scope>
    <source>
        <strain evidence="4 5">ZY74</strain>
    </source>
</reference>
<dbReference type="RefSeq" id="WP_123847650.1">
    <property type="nucleotide sequence ID" value="NZ_RPDH01000002.1"/>
</dbReference>
<gene>
    <name evidence="4" type="ORF">EGT74_16565</name>
</gene>
<feature type="transmembrane region" description="Helical" evidence="1">
    <location>
        <begin position="92"/>
        <end position="111"/>
    </location>
</feature>
<dbReference type="OrthoDB" id="923517at2"/>
<feature type="domain" description="FecR protein" evidence="2">
    <location>
        <begin position="118"/>
        <end position="215"/>
    </location>
</feature>
<evidence type="ECO:0000259" key="3">
    <source>
        <dbReference type="Pfam" id="PF16344"/>
    </source>
</evidence>
<dbReference type="GO" id="GO:0016989">
    <property type="term" value="F:sigma factor antagonist activity"/>
    <property type="evidence" value="ECO:0007669"/>
    <property type="project" value="TreeGrafter"/>
</dbReference>
<evidence type="ECO:0000313" key="4">
    <source>
        <dbReference type="EMBL" id="RPE08651.1"/>
    </source>
</evidence>
<dbReference type="InterPro" id="IPR006860">
    <property type="entry name" value="FecR"/>
</dbReference>
<feature type="domain" description="Protein FecR C-terminal" evidence="3">
    <location>
        <begin position="251"/>
        <end position="319"/>
    </location>
</feature>
<dbReference type="EMBL" id="RPDH01000002">
    <property type="protein sequence ID" value="RPE08651.1"/>
    <property type="molecule type" value="Genomic_DNA"/>
</dbReference>
<accession>A0A3N4PUE1</accession>
<keyword evidence="1" id="KW-0472">Membrane</keyword>
<dbReference type="Gene3D" id="2.60.120.1440">
    <property type="match status" value="1"/>
</dbReference>
<keyword evidence="5" id="KW-1185">Reference proteome</keyword>
<dbReference type="Pfam" id="PF16344">
    <property type="entry name" value="FecR_C"/>
    <property type="match status" value="1"/>
</dbReference>
<dbReference type="PANTHER" id="PTHR30273:SF2">
    <property type="entry name" value="PROTEIN FECR"/>
    <property type="match status" value="1"/>
</dbReference>
<dbReference type="InterPro" id="IPR012373">
    <property type="entry name" value="Ferrdict_sens_TM"/>
</dbReference>
<keyword evidence="1" id="KW-0812">Transmembrane</keyword>
<dbReference type="Gene3D" id="3.55.50.30">
    <property type="match status" value="1"/>
</dbReference>
<dbReference type="PIRSF" id="PIRSF018266">
    <property type="entry name" value="FecR"/>
    <property type="match status" value="1"/>
</dbReference>
<dbReference type="Proteomes" id="UP000278351">
    <property type="component" value="Unassembled WGS sequence"/>
</dbReference>
<keyword evidence="1" id="KW-1133">Transmembrane helix</keyword>
<dbReference type="InterPro" id="IPR032508">
    <property type="entry name" value="FecR_C"/>
</dbReference>
<protein>
    <submittedName>
        <fullName evidence="4">DUF4974 domain-containing protein</fullName>
    </submittedName>
</protein>
<dbReference type="AlphaFoldDB" id="A0A3N4PUE1"/>
<proteinExistence type="predicted"/>
<evidence type="ECO:0000313" key="5">
    <source>
        <dbReference type="Proteomes" id="UP000278351"/>
    </source>
</evidence>
<dbReference type="Pfam" id="PF04773">
    <property type="entry name" value="FecR"/>
    <property type="match status" value="1"/>
</dbReference>